<sequence length="116" mass="12934">MTKQHLWFYKNGSIVVEGNVVTGNISRNNSTPVGIYTLKFKQKDATLKGDGYSTHVNFWMPFNGGIGIHDANWRSDFGGKIYLIRGSHGCVNAPQYLASIIFNNIDVGTPVICFYE</sequence>
<evidence type="ECO:0000256" key="6">
    <source>
        <dbReference type="PROSITE-ProRule" id="PRU01373"/>
    </source>
</evidence>
<dbReference type="InterPro" id="IPR050979">
    <property type="entry name" value="LD-transpeptidase"/>
</dbReference>
<dbReference type="GO" id="GO:0016740">
    <property type="term" value="F:transferase activity"/>
    <property type="evidence" value="ECO:0007669"/>
    <property type="project" value="UniProtKB-KW"/>
</dbReference>
<keyword evidence="9" id="KW-1185">Reference proteome</keyword>
<dbReference type="GO" id="GO:0005576">
    <property type="term" value="C:extracellular region"/>
    <property type="evidence" value="ECO:0007669"/>
    <property type="project" value="TreeGrafter"/>
</dbReference>
<dbReference type="GO" id="GO:0071555">
    <property type="term" value="P:cell wall organization"/>
    <property type="evidence" value="ECO:0007669"/>
    <property type="project" value="UniProtKB-UniRule"/>
</dbReference>
<comment type="caution">
    <text evidence="8">The sequence shown here is derived from an EMBL/GenBank/DDBJ whole genome shotgun (WGS) entry which is preliminary data.</text>
</comment>
<gene>
    <name evidence="8" type="ORF">CLVI_27510</name>
</gene>
<feature type="domain" description="L,D-TPase catalytic" evidence="7">
    <location>
        <begin position="1"/>
        <end position="114"/>
    </location>
</feature>
<dbReference type="CDD" id="cd16913">
    <property type="entry name" value="YkuD_like"/>
    <property type="match status" value="1"/>
</dbReference>
<dbReference type="PANTHER" id="PTHR30582:SF33">
    <property type="entry name" value="EXPORTED PROTEIN"/>
    <property type="match status" value="1"/>
</dbReference>
<feature type="active site" description="Nucleophile" evidence="6">
    <location>
        <position position="90"/>
    </location>
</feature>
<dbReference type="GO" id="GO:0008360">
    <property type="term" value="P:regulation of cell shape"/>
    <property type="evidence" value="ECO:0007669"/>
    <property type="project" value="UniProtKB-UniRule"/>
</dbReference>
<keyword evidence="4 6" id="KW-0573">Peptidoglycan synthesis</keyword>
<name>A0A2T0BB85_9CLOT</name>
<evidence type="ECO:0000256" key="5">
    <source>
        <dbReference type="ARBA" id="ARBA00023316"/>
    </source>
</evidence>
<dbReference type="Pfam" id="PF03734">
    <property type="entry name" value="YkuD"/>
    <property type="match status" value="1"/>
</dbReference>
<dbReference type="Proteomes" id="UP000239471">
    <property type="component" value="Unassembled WGS sequence"/>
</dbReference>
<dbReference type="PROSITE" id="PS52029">
    <property type="entry name" value="LD_TPASE"/>
    <property type="match status" value="1"/>
</dbReference>
<dbReference type="UniPathway" id="UPA00219"/>
<dbReference type="GO" id="GO:0018104">
    <property type="term" value="P:peptidoglycan-protein cross-linking"/>
    <property type="evidence" value="ECO:0007669"/>
    <property type="project" value="TreeGrafter"/>
</dbReference>
<dbReference type="GO" id="GO:0071972">
    <property type="term" value="F:peptidoglycan L,D-transpeptidase activity"/>
    <property type="evidence" value="ECO:0007669"/>
    <property type="project" value="TreeGrafter"/>
</dbReference>
<evidence type="ECO:0000256" key="3">
    <source>
        <dbReference type="ARBA" id="ARBA00022960"/>
    </source>
</evidence>
<proteinExistence type="predicted"/>
<dbReference type="SUPFAM" id="SSF141523">
    <property type="entry name" value="L,D-transpeptidase catalytic domain-like"/>
    <property type="match status" value="1"/>
</dbReference>
<evidence type="ECO:0000256" key="4">
    <source>
        <dbReference type="ARBA" id="ARBA00022984"/>
    </source>
</evidence>
<protein>
    <recommendedName>
        <fullName evidence="7">L,D-TPase catalytic domain-containing protein</fullName>
    </recommendedName>
</protein>
<dbReference type="EMBL" id="PVXQ01000035">
    <property type="protein sequence ID" value="PRR81159.1"/>
    <property type="molecule type" value="Genomic_DNA"/>
</dbReference>
<keyword evidence="3 6" id="KW-0133">Cell shape</keyword>
<dbReference type="InterPro" id="IPR038063">
    <property type="entry name" value="Transpep_catalytic_dom"/>
</dbReference>
<evidence type="ECO:0000256" key="2">
    <source>
        <dbReference type="ARBA" id="ARBA00022679"/>
    </source>
</evidence>
<dbReference type="PANTHER" id="PTHR30582">
    <property type="entry name" value="L,D-TRANSPEPTIDASE"/>
    <property type="match status" value="1"/>
</dbReference>
<dbReference type="AlphaFoldDB" id="A0A2T0BB85"/>
<organism evidence="8 9">
    <name type="scientific">Clostridium vincentii</name>
    <dbReference type="NCBI Taxonomy" id="52704"/>
    <lineage>
        <taxon>Bacteria</taxon>
        <taxon>Bacillati</taxon>
        <taxon>Bacillota</taxon>
        <taxon>Clostridia</taxon>
        <taxon>Eubacteriales</taxon>
        <taxon>Clostridiaceae</taxon>
        <taxon>Clostridium</taxon>
    </lineage>
</organism>
<dbReference type="InterPro" id="IPR005490">
    <property type="entry name" value="LD_TPept_cat_dom"/>
</dbReference>
<evidence type="ECO:0000313" key="9">
    <source>
        <dbReference type="Proteomes" id="UP000239471"/>
    </source>
</evidence>
<keyword evidence="5 6" id="KW-0961">Cell wall biogenesis/degradation</keyword>
<dbReference type="Gene3D" id="2.40.440.10">
    <property type="entry name" value="L,D-transpeptidase catalytic domain-like"/>
    <property type="match status" value="1"/>
</dbReference>
<evidence type="ECO:0000259" key="7">
    <source>
        <dbReference type="PROSITE" id="PS52029"/>
    </source>
</evidence>
<reference evidence="8 9" key="1">
    <citation type="submission" date="2018-03" db="EMBL/GenBank/DDBJ databases">
        <title>Genome sequence of Clostridium vincentii DSM 10228.</title>
        <authorList>
            <person name="Poehlein A."/>
            <person name="Daniel R."/>
        </authorList>
    </citation>
    <scope>NUCLEOTIDE SEQUENCE [LARGE SCALE GENOMIC DNA]</scope>
    <source>
        <strain evidence="8 9">DSM 10228</strain>
    </source>
</reference>
<evidence type="ECO:0000313" key="8">
    <source>
        <dbReference type="EMBL" id="PRR81159.1"/>
    </source>
</evidence>
<feature type="active site" description="Proton donor/acceptor" evidence="6">
    <location>
        <position position="69"/>
    </location>
</feature>
<comment type="pathway">
    <text evidence="1 6">Cell wall biogenesis; peptidoglycan biosynthesis.</text>
</comment>
<accession>A0A2T0BB85</accession>
<keyword evidence="2" id="KW-0808">Transferase</keyword>
<evidence type="ECO:0000256" key="1">
    <source>
        <dbReference type="ARBA" id="ARBA00004752"/>
    </source>
</evidence>